<feature type="region of interest" description="Disordered" evidence="1">
    <location>
        <begin position="1"/>
        <end position="91"/>
    </location>
</feature>
<sequence length="91" mass="11023">MSEKMQKTKVSTKEKMDHVYDDDVKHKHNKDHLEYRDHEPSHPLKKHGGKNEGHKHLVNHHEDGRHTRHHHDKKHDHKKPSREHHKTSNKK</sequence>
<reference evidence="2 3" key="1">
    <citation type="journal article" date="2016" name="Int. J. Syst. Evol. Microbiol.">
        <title>Paraphotobacterium marinum gen. nov., sp. nov., a member of the family Vibrionaceae, isolated from surface seawater.</title>
        <authorList>
            <person name="Huang Z."/>
            <person name="Dong C."/>
            <person name="Shao Z."/>
        </authorList>
    </citation>
    <scope>NUCLEOTIDE SEQUENCE [LARGE SCALE GENOMIC DNA]</scope>
    <source>
        <strain evidence="2 3">NSCS20N07D</strain>
    </source>
</reference>
<dbReference type="AlphaFoldDB" id="A0A220VGG7"/>
<gene>
    <name evidence="2" type="ORF">CF386_10185</name>
</gene>
<proteinExistence type="predicted"/>
<dbReference type="EMBL" id="CP022356">
    <property type="protein sequence ID" value="ASK79419.1"/>
    <property type="molecule type" value="Genomic_DNA"/>
</dbReference>
<feature type="compositionally biased region" description="Basic residues" evidence="1">
    <location>
        <begin position="66"/>
        <end position="91"/>
    </location>
</feature>
<evidence type="ECO:0008006" key="4">
    <source>
        <dbReference type="Google" id="ProtNLM"/>
    </source>
</evidence>
<protein>
    <recommendedName>
        <fullName evidence="4">Cation diffusion facilitator family transporter</fullName>
    </recommendedName>
</protein>
<evidence type="ECO:0000313" key="2">
    <source>
        <dbReference type="EMBL" id="ASK79419.1"/>
    </source>
</evidence>
<dbReference type="RefSeq" id="WP_089074327.1">
    <property type="nucleotide sequence ID" value="NZ_CBCSAM010000004.1"/>
</dbReference>
<evidence type="ECO:0000313" key="3">
    <source>
        <dbReference type="Proteomes" id="UP000242175"/>
    </source>
</evidence>
<organism evidence="2 3">
    <name type="scientific">Paraphotobacterium marinum</name>
    <dbReference type="NCBI Taxonomy" id="1755811"/>
    <lineage>
        <taxon>Bacteria</taxon>
        <taxon>Pseudomonadati</taxon>
        <taxon>Pseudomonadota</taxon>
        <taxon>Gammaproteobacteria</taxon>
        <taxon>Vibrionales</taxon>
        <taxon>Vibrionaceae</taxon>
        <taxon>Paraphotobacterium</taxon>
    </lineage>
</organism>
<feature type="compositionally biased region" description="Basic and acidic residues" evidence="1">
    <location>
        <begin position="1"/>
        <end position="42"/>
    </location>
</feature>
<name>A0A220VGG7_9GAMM</name>
<accession>A0A220VGG7</accession>
<dbReference type="KEGG" id="pmai:CF386_10185"/>
<keyword evidence="3" id="KW-1185">Reference proteome</keyword>
<evidence type="ECO:0000256" key="1">
    <source>
        <dbReference type="SAM" id="MobiDB-lite"/>
    </source>
</evidence>
<feature type="compositionally biased region" description="Basic and acidic residues" evidence="1">
    <location>
        <begin position="49"/>
        <end position="65"/>
    </location>
</feature>
<dbReference type="Proteomes" id="UP000242175">
    <property type="component" value="Chromosome small"/>
</dbReference>